<dbReference type="GO" id="GO:0005886">
    <property type="term" value="C:plasma membrane"/>
    <property type="evidence" value="ECO:0007669"/>
    <property type="project" value="TreeGrafter"/>
</dbReference>
<feature type="transmembrane region" description="Helical" evidence="2">
    <location>
        <begin position="46"/>
        <end position="68"/>
    </location>
</feature>
<keyword evidence="2" id="KW-0812">Transmembrane</keyword>
<feature type="transmembrane region" description="Helical" evidence="2">
    <location>
        <begin position="141"/>
        <end position="159"/>
    </location>
</feature>
<dbReference type="Gene3D" id="1.20.120.1220">
    <property type="match status" value="1"/>
</dbReference>
<reference evidence="4 5" key="2">
    <citation type="submission" date="2020-02" db="EMBL/GenBank/DDBJ databases">
        <title>Candidatus Galacturonibacter soehngenii shows hetero-acetogenic catabolism of galacturonic acid but lacks a canonical carbon monoxide dehydrogenase/acetyl-CoA synthase complex.</title>
        <authorList>
            <person name="Diender M."/>
            <person name="Stouten G.R."/>
            <person name="Petersen J.F."/>
            <person name="Nielsen P.H."/>
            <person name="Dueholm M.S."/>
            <person name="Pronk J.T."/>
            <person name="Van Loosdrecht M.C.M."/>
        </authorList>
    </citation>
    <scope>NUCLEOTIDE SEQUENCE [LARGE SCALE GENOMIC DNA]</scope>
    <source>
        <strain evidence="4">GalUA</strain>
    </source>
</reference>
<comment type="similarity">
    <text evidence="1">Belongs to the peptidase A24 family.</text>
</comment>
<reference evidence="4 5" key="1">
    <citation type="submission" date="2019-09" db="EMBL/GenBank/DDBJ databases">
        <authorList>
            <person name="Valk L.C."/>
        </authorList>
    </citation>
    <scope>NUCLEOTIDE SEQUENCE [LARGE SCALE GENOMIC DNA]</scope>
    <source>
        <strain evidence="4">GalUA</strain>
    </source>
</reference>
<keyword evidence="2" id="KW-1133">Transmembrane helix</keyword>
<protein>
    <recommendedName>
        <fullName evidence="3">Prepilin type IV endopeptidase peptidase domain-containing protein</fullName>
    </recommendedName>
</protein>
<dbReference type="Pfam" id="PF01478">
    <property type="entry name" value="Peptidase_A24"/>
    <property type="match status" value="1"/>
</dbReference>
<dbReference type="OrthoDB" id="5508079at2"/>
<feature type="transmembrane region" description="Helical" evidence="2">
    <location>
        <begin position="23"/>
        <end position="39"/>
    </location>
</feature>
<feature type="domain" description="Prepilin type IV endopeptidase peptidase" evidence="3">
    <location>
        <begin position="2"/>
        <end position="102"/>
    </location>
</feature>
<proteinExistence type="inferred from homology"/>
<dbReference type="RefSeq" id="WP_151146410.1">
    <property type="nucleotide sequence ID" value="NZ_WAGX01000005.1"/>
</dbReference>
<comment type="caution">
    <text evidence="4">The sequence shown here is derived from an EMBL/GenBank/DDBJ whole genome shotgun (WGS) entry which is preliminary data.</text>
</comment>
<evidence type="ECO:0000256" key="2">
    <source>
        <dbReference type="SAM" id="Phobius"/>
    </source>
</evidence>
<keyword evidence="5" id="KW-1185">Reference proteome</keyword>
<dbReference type="AlphaFoldDB" id="A0A7V7QL47"/>
<keyword evidence="2" id="KW-0472">Membrane</keyword>
<gene>
    <name evidence="4" type="ORF">F7O84_14015</name>
</gene>
<evidence type="ECO:0000259" key="3">
    <source>
        <dbReference type="Pfam" id="PF01478"/>
    </source>
</evidence>
<dbReference type="PANTHER" id="PTHR30487:SF0">
    <property type="entry name" value="PREPILIN LEADER PEPTIDASE_N-METHYLTRANSFERASE-RELATED"/>
    <property type="match status" value="1"/>
</dbReference>
<evidence type="ECO:0000313" key="4">
    <source>
        <dbReference type="EMBL" id="KAB1438640.1"/>
    </source>
</evidence>
<dbReference type="InterPro" id="IPR050882">
    <property type="entry name" value="Prepilin_peptidase/N-MTase"/>
</dbReference>
<dbReference type="GO" id="GO:0004190">
    <property type="term" value="F:aspartic-type endopeptidase activity"/>
    <property type="evidence" value="ECO:0007669"/>
    <property type="project" value="InterPro"/>
</dbReference>
<evidence type="ECO:0000313" key="5">
    <source>
        <dbReference type="Proteomes" id="UP000461768"/>
    </source>
</evidence>
<dbReference type="Proteomes" id="UP000461768">
    <property type="component" value="Unassembled WGS sequence"/>
</dbReference>
<sequence length="160" mass="17755">MVILLVLIAVILDFTTGKVSNKLILIGLLLSFVFTVVVNKHSIIYYFLGVFLPIVLLLIIFVIGGIGAGDVKLFAVIGGFIGYQGVFQCIIVSFIFGAIIAIFKLLLERNLIKILRNISLYLFGIFQSKQIQTLEREKSNTIHFTLPILFSVLCYIGGIL</sequence>
<dbReference type="EMBL" id="WAGX01000005">
    <property type="protein sequence ID" value="KAB1438640.1"/>
    <property type="molecule type" value="Genomic_DNA"/>
</dbReference>
<dbReference type="PANTHER" id="PTHR30487">
    <property type="entry name" value="TYPE 4 PREPILIN-LIKE PROTEINS LEADER PEPTIDE-PROCESSING ENZYME"/>
    <property type="match status" value="1"/>
</dbReference>
<dbReference type="InterPro" id="IPR000045">
    <property type="entry name" value="Prepilin_IV_endopep_pep"/>
</dbReference>
<evidence type="ECO:0000256" key="1">
    <source>
        <dbReference type="ARBA" id="ARBA00005801"/>
    </source>
</evidence>
<accession>A0A7V7QL47</accession>
<name>A0A7V7QL47_9FIRM</name>
<feature type="transmembrane region" description="Helical" evidence="2">
    <location>
        <begin position="80"/>
        <end position="107"/>
    </location>
</feature>
<organism evidence="4 5">
    <name type="scientific">Candidatus Galacturonatibacter soehngenii</name>
    <dbReference type="NCBI Taxonomy" id="2307010"/>
    <lineage>
        <taxon>Bacteria</taxon>
        <taxon>Bacillati</taxon>
        <taxon>Bacillota</taxon>
        <taxon>Clostridia</taxon>
        <taxon>Lachnospirales</taxon>
        <taxon>Lachnospiraceae</taxon>
        <taxon>Candidatus Galacturonatibacter</taxon>
    </lineage>
</organism>
<dbReference type="GO" id="GO:0006465">
    <property type="term" value="P:signal peptide processing"/>
    <property type="evidence" value="ECO:0007669"/>
    <property type="project" value="TreeGrafter"/>
</dbReference>